<keyword evidence="15" id="KW-1185">Reference proteome</keyword>
<evidence type="ECO:0000259" key="13">
    <source>
        <dbReference type="PROSITE" id="PS50939"/>
    </source>
</evidence>
<feature type="transmembrane region" description="Helical" evidence="12">
    <location>
        <begin position="213"/>
        <end position="233"/>
    </location>
</feature>
<feature type="domain" description="Cytochrome b561" evidence="13">
    <location>
        <begin position="41"/>
        <end position="243"/>
    </location>
</feature>
<dbReference type="InterPro" id="IPR045150">
    <property type="entry name" value="CYB561D1/2"/>
</dbReference>
<comment type="cofactor">
    <cofactor evidence="1">
        <name>heme b</name>
        <dbReference type="ChEBI" id="CHEBI:60344"/>
    </cofactor>
</comment>
<evidence type="ECO:0000256" key="12">
    <source>
        <dbReference type="SAM" id="Phobius"/>
    </source>
</evidence>
<evidence type="ECO:0000256" key="10">
    <source>
        <dbReference type="ARBA" id="ARBA00023136"/>
    </source>
</evidence>
<keyword evidence="9" id="KW-0408">Iron</keyword>
<accession>A0ABR4AC60</accession>
<proteinExistence type="predicted"/>
<dbReference type="Gene3D" id="1.20.120.1770">
    <property type="match status" value="1"/>
</dbReference>
<dbReference type="CDD" id="cd08761">
    <property type="entry name" value="Cyt_b561_CYB561D2_like"/>
    <property type="match status" value="1"/>
</dbReference>
<reference evidence="14 15" key="1">
    <citation type="submission" date="2024-09" db="EMBL/GenBank/DDBJ databases">
        <title>Rethinking Asexuality: The Enigmatic Case of Functional Sexual Genes in Lepraria (Stereocaulaceae).</title>
        <authorList>
            <person name="Doellman M."/>
            <person name="Sun Y."/>
            <person name="Barcenas-Pena A."/>
            <person name="Lumbsch H.T."/>
            <person name="Grewe F."/>
        </authorList>
    </citation>
    <scope>NUCLEOTIDE SEQUENCE [LARGE SCALE GENOMIC DNA]</scope>
    <source>
        <strain evidence="14 15">Mercado 3170</strain>
    </source>
</reference>
<keyword evidence="4" id="KW-0349">Heme</keyword>
<keyword evidence="7" id="KW-0249">Electron transport</keyword>
<evidence type="ECO:0000256" key="5">
    <source>
        <dbReference type="ARBA" id="ARBA00022692"/>
    </source>
</evidence>
<dbReference type="SMART" id="SM00665">
    <property type="entry name" value="B561"/>
    <property type="match status" value="1"/>
</dbReference>
<evidence type="ECO:0000313" key="14">
    <source>
        <dbReference type="EMBL" id="KAL2042451.1"/>
    </source>
</evidence>
<evidence type="ECO:0000256" key="2">
    <source>
        <dbReference type="ARBA" id="ARBA00004141"/>
    </source>
</evidence>
<name>A0ABR4AC60_9LECA</name>
<keyword evidence="8 12" id="KW-1133">Transmembrane helix</keyword>
<evidence type="ECO:0000256" key="9">
    <source>
        <dbReference type="ARBA" id="ARBA00023004"/>
    </source>
</evidence>
<feature type="transmembrane region" description="Helical" evidence="12">
    <location>
        <begin position="149"/>
        <end position="169"/>
    </location>
</feature>
<keyword evidence="6" id="KW-0479">Metal-binding</keyword>
<feature type="transmembrane region" description="Helical" evidence="12">
    <location>
        <begin position="43"/>
        <end position="66"/>
    </location>
</feature>
<feature type="transmembrane region" description="Helical" evidence="12">
    <location>
        <begin position="190"/>
        <end position="207"/>
    </location>
</feature>
<comment type="subcellular location">
    <subcellularLocation>
        <location evidence="2">Membrane</location>
        <topology evidence="2">Multi-pass membrane protein</topology>
    </subcellularLocation>
</comment>
<evidence type="ECO:0000256" key="1">
    <source>
        <dbReference type="ARBA" id="ARBA00001970"/>
    </source>
</evidence>
<keyword evidence="10 12" id="KW-0472">Membrane</keyword>
<keyword evidence="5 12" id="KW-0812">Transmembrane</keyword>
<dbReference type="EMBL" id="JBEFKJ010000014">
    <property type="protein sequence ID" value="KAL2042451.1"/>
    <property type="molecule type" value="Genomic_DNA"/>
</dbReference>
<evidence type="ECO:0000256" key="8">
    <source>
        <dbReference type="ARBA" id="ARBA00022989"/>
    </source>
</evidence>
<evidence type="ECO:0000256" key="3">
    <source>
        <dbReference type="ARBA" id="ARBA00022448"/>
    </source>
</evidence>
<sequence>MASATGIPESNPAVSQRGNEDEPLLGRAGDASQQDGQGIHLNLFLGTAIIAQAGIWILTATVWASVFIHPLILFSAHPLLNSAGLLLTTQAILILQPTHAPKQKHQGTNIHAVINGTSVLALLAGLIIIEYNKIAHNGTHFESPHAILGLITYILFAIQVVVGITQYYTPGLYGSVDNAKSVYKYHRMSGYVLLVLSFCTVAAATQTDFNKGVLHIQLWAVIVAAVITLVGVLPRIKKQKLGL</sequence>
<keyword evidence="3" id="KW-0813">Transport</keyword>
<dbReference type="PANTHER" id="PTHR15422">
    <property type="entry name" value="OS05G0565100 PROTEIN"/>
    <property type="match status" value="1"/>
</dbReference>
<protein>
    <recommendedName>
        <fullName evidence="13">Cytochrome b561 domain-containing protein</fullName>
    </recommendedName>
</protein>
<comment type="caution">
    <text evidence="14">The sequence shown here is derived from an EMBL/GenBank/DDBJ whole genome shotgun (WGS) entry which is preliminary data.</text>
</comment>
<evidence type="ECO:0000313" key="15">
    <source>
        <dbReference type="Proteomes" id="UP001590950"/>
    </source>
</evidence>
<dbReference type="PANTHER" id="PTHR15422:SF45">
    <property type="entry name" value="CYTOCHROME B561 DOMAIN-CONTAINING PROTEIN"/>
    <property type="match status" value="1"/>
</dbReference>
<dbReference type="PROSITE" id="PS50939">
    <property type="entry name" value="CYTOCHROME_B561"/>
    <property type="match status" value="1"/>
</dbReference>
<gene>
    <name evidence="14" type="ORF">N7G274_004943</name>
</gene>
<dbReference type="InterPro" id="IPR006593">
    <property type="entry name" value="Cyt_b561/ferric_Rdtase_TM"/>
</dbReference>
<dbReference type="Proteomes" id="UP001590950">
    <property type="component" value="Unassembled WGS sequence"/>
</dbReference>
<feature type="region of interest" description="Disordered" evidence="11">
    <location>
        <begin position="1"/>
        <end position="31"/>
    </location>
</feature>
<evidence type="ECO:0000256" key="6">
    <source>
        <dbReference type="ARBA" id="ARBA00022723"/>
    </source>
</evidence>
<organism evidence="14 15">
    <name type="scientific">Stereocaulon virgatum</name>
    <dbReference type="NCBI Taxonomy" id="373712"/>
    <lineage>
        <taxon>Eukaryota</taxon>
        <taxon>Fungi</taxon>
        <taxon>Dikarya</taxon>
        <taxon>Ascomycota</taxon>
        <taxon>Pezizomycotina</taxon>
        <taxon>Lecanoromycetes</taxon>
        <taxon>OSLEUM clade</taxon>
        <taxon>Lecanoromycetidae</taxon>
        <taxon>Lecanorales</taxon>
        <taxon>Lecanorineae</taxon>
        <taxon>Stereocaulaceae</taxon>
        <taxon>Stereocaulon</taxon>
    </lineage>
</organism>
<dbReference type="Pfam" id="PF03188">
    <property type="entry name" value="Cytochrom_B561"/>
    <property type="match status" value="1"/>
</dbReference>
<feature type="transmembrane region" description="Helical" evidence="12">
    <location>
        <begin position="72"/>
        <end position="95"/>
    </location>
</feature>
<evidence type="ECO:0000256" key="11">
    <source>
        <dbReference type="SAM" id="MobiDB-lite"/>
    </source>
</evidence>
<feature type="transmembrane region" description="Helical" evidence="12">
    <location>
        <begin position="107"/>
        <end position="129"/>
    </location>
</feature>
<evidence type="ECO:0000256" key="7">
    <source>
        <dbReference type="ARBA" id="ARBA00022982"/>
    </source>
</evidence>
<evidence type="ECO:0000256" key="4">
    <source>
        <dbReference type="ARBA" id="ARBA00022617"/>
    </source>
</evidence>